<name>A0ABR2SQH0_9ROSI</name>
<keyword evidence="3" id="KW-1185">Reference proteome</keyword>
<reference evidence="2 3" key="1">
    <citation type="journal article" date="2024" name="G3 (Bethesda)">
        <title>Genome assembly of Hibiscus sabdariffa L. provides insights into metabolisms of medicinal natural products.</title>
        <authorList>
            <person name="Kim T."/>
        </authorList>
    </citation>
    <scope>NUCLEOTIDE SEQUENCE [LARGE SCALE GENOMIC DNA]</scope>
    <source>
        <strain evidence="2">TK-2024</strain>
        <tissue evidence="2">Old leaves</tissue>
    </source>
</reference>
<comment type="caution">
    <text evidence="2">The sequence shown here is derived from an EMBL/GenBank/DDBJ whole genome shotgun (WGS) entry which is preliminary data.</text>
</comment>
<evidence type="ECO:0000313" key="3">
    <source>
        <dbReference type="Proteomes" id="UP001396334"/>
    </source>
</evidence>
<feature type="region of interest" description="Disordered" evidence="1">
    <location>
        <begin position="1"/>
        <end position="44"/>
    </location>
</feature>
<gene>
    <name evidence="2" type="ORF">V6N11_067084</name>
</gene>
<accession>A0ABR2SQH0</accession>
<organism evidence="2 3">
    <name type="scientific">Hibiscus sabdariffa</name>
    <name type="common">roselle</name>
    <dbReference type="NCBI Taxonomy" id="183260"/>
    <lineage>
        <taxon>Eukaryota</taxon>
        <taxon>Viridiplantae</taxon>
        <taxon>Streptophyta</taxon>
        <taxon>Embryophyta</taxon>
        <taxon>Tracheophyta</taxon>
        <taxon>Spermatophyta</taxon>
        <taxon>Magnoliopsida</taxon>
        <taxon>eudicotyledons</taxon>
        <taxon>Gunneridae</taxon>
        <taxon>Pentapetalae</taxon>
        <taxon>rosids</taxon>
        <taxon>malvids</taxon>
        <taxon>Malvales</taxon>
        <taxon>Malvaceae</taxon>
        <taxon>Malvoideae</taxon>
        <taxon>Hibiscus</taxon>
    </lineage>
</organism>
<proteinExistence type="predicted"/>
<evidence type="ECO:0000313" key="2">
    <source>
        <dbReference type="EMBL" id="KAK9027246.1"/>
    </source>
</evidence>
<sequence>MDTNAISGNPIVGQLLVHPGRSPDATRGEHHGNGHVSDMSSDQMDMDLNTETVGKSRQTTEAIAVNSHAPTEVQIQRGLQKIAPRSVIWL</sequence>
<evidence type="ECO:0000256" key="1">
    <source>
        <dbReference type="SAM" id="MobiDB-lite"/>
    </source>
</evidence>
<dbReference type="Proteomes" id="UP001396334">
    <property type="component" value="Unassembled WGS sequence"/>
</dbReference>
<dbReference type="EMBL" id="JBBPBN010000012">
    <property type="protein sequence ID" value="KAK9027246.1"/>
    <property type="molecule type" value="Genomic_DNA"/>
</dbReference>
<protein>
    <submittedName>
        <fullName evidence="2">Uncharacterized protein</fullName>
    </submittedName>
</protein>